<evidence type="ECO:0000256" key="2">
    <source>
        <dbReference type="ARBA" id="ARBA00004496"/>
    </source>
</evidence>
<dbReference type="Gene3D" id="2.30.29.70">
    <property type="entry name" value="Proteasomal ubiquitin receptor Rpn13/ADRM1"/>
    <property type="match status" value="1"/>
</dbReference>
<keyword evidence="3" id="KW-0963">Cytoplasm</keyword>
<feature type="compositionally biased region" description="Low complexity" evidence="6">
    <location>
        <begin position="119"/>
        <end position="134"/>
    </location>
</feature>
<dbReference type="InterPro" id="IPR038633">
    <property type="entry name" value="Rpn13/ADRM1_Pru_sf"/>
</dbReference>
<evidence type="ECO:0000259" key="8">
    <source>
        <dbReference type="PROSITE" id="PS51917"/>
    </source>
</evidence>
<gene>
    <name evidence="9" type="ORF">CYLTODRAFT_490904</name>
</gene>
<dbReference type="Pfam" id="PF16550">
    <property type="entry name" value="RPN13_C"/>
    <property type="match status" value="1"/>
</dbReference>
<keyword evidence="4" id="KW-0647">Proteasome</keyword>
<reference evidence="9 10" key="1">
    <citation type="journal article" date="2015" name="Fungal Genet. Biol.">
        <title>Evolution of novel wood decay mechanisms in Agaricales revealed by the genome sequences of Fistulina hepatica and Cylindrobasidium torrendii.</title>
        <authorList>
            <person name="Floudas D."/>
            <person name="Held B.W."/>
            <person name="Riley R."/>
            <person name="Nagy L.G."/>
            <person name="Koehler G."/>
            <person name="Ransdell A.S."/>
            <person name="Younus H."/>
            <person name="Chow J."/>
            <person name="Chiniquy J."/>
            <person name="Lipzen A."/>
            <person name="Tritt A."/>
            <person name="Sun H."/>
            <person name="Haridas S."/>
            <person name="LaButti K."/>
            <person name="Ohm R.A."/>
            <person name="Kues U."/>
            <person name="Blanchette R.A."/>
            <person name="Grigoriev I.V."/>
            <person name="Minto R.E."/>
            <person name="Hibbett D.S."/>
        </authorList>
    </citation>
    <scope>NUCLEOTIDE SEQUENCE [LARGE SCALE GENOMIC DNA]</scope>
    <source>
        <strain evidence="9 10">FP15055 ss-10</strain>
    </source>
</reference>
<comment type="subcellular location">
    <subcellularLocation>
        <location evidence="2">Cytoplasm</location>
    </subcellularLocation>
    <subcellularLocation>
        <location evidence="1">Nucleus</location>
    </subcellularLocation>
</comment>
<evidence type="ECO:0000256" key="4">
    <source>
        <dbReference type="ARBA" id="ARBA00022942"/>
    </source>
</evidence>
<dbReference type="InterPro" id="IPR044868">
    <property type="entry name" value="Rpn13/ADRM1_Pru"/>
</dbReference>
<dbReference type="Pfam" id="PF04683">
    <property type="entry name" value="Rpn13_ADRM1_Pru"/>
    <property type="match status" value="1"/>
</dbReference>
<name>A0A0D7BA67_9AGAR</name>
<dbReference type="AlphaFoldDB" id="A0A0D7BA67"/>
<dbReference type="PANTHER" id="PTHR12225">
    <property type="entry name" value="ADHESION REGULATING MOLECULE 1 110 KDA CELL MEMBRANE GLYCOPROTEIN"/>
    <property type="match status" value="1"/>
</dbReference>
<dbReference type="InterPro" id="IPR038108">
    <property type="entry name" value="RPN13_DEUBAD_sf"/>
</dbReference>
<dbReference type="GO" id="GO:0005737">
    <property type="term" value="C:cytoplasm"/>
    <property type="evidence" value="ECO:0007669"/>
    <property type="project" value="UniProtKB-SubCell"/>
</dbReference>
<sequence>MGDTLLAFKAGRAFRREGTNWVDPVSTKGAVMITNGDDGLLHFMWKNRVTNDVEEDLILFPSDASLIKASGRTFVLKFSSSDQRHFFWMQDASDSRDDEFVRNVNGYLEDPEFTPTWGAASSSAASSQAASSSSNVPQATPEQLQQLSSLLSRLGSGGDSSIGGGAPDLALTDILTPANVSSLFASHPQLIPALFPHLPADLPVPPSAEVVHRIVNTPQFRSAVSNFDQALRTGLLGGLVRGLGLPEEAGLGLLPFLDAVQRQADEQSEGSMETD</sequence>
<organism evidence="9 10">
    <name type="scientific">Cylindrobasidium torrendii FP15055 ss-10</name>
    <dbReference type="NCBI Taxonomy" id="1314674"/>
    <lineage>
        <taxon>Eukaryota</taxon>
        <taxon>Fungi</taxon>
        <taxon>Dikarya</taxon>
        <taxon>Basidiomycota</taxon>
        <taxon>Agaricomycotina</taxon>
        <taxon>Agaricomycetes</taxon>
        <taxon>Agaricomycetidae</taxon>
        <taxon>Agaricales</taxon>
        <taxon>Marasmiineae</taxon>
        <taxon>Physalacriaceae</taxon>
        <taxon>Cylindrobasidium</taxon>
    </lineage>
</organism>
<dbReference type="InterPro" id="IPR006773">
    <property type="entry name" value="Rpn13/ADRM1"/>
</dbReference>
<keyword evidence="10" id="KW-1185">Reference proteome</keyword>
<dbReference type="CDD" id="cd13314">
    <property type="entry name" value="PH_Rpn13"/>
    <property type="match status" value="1"/>
</dbReference>
<dbReference type="Gene3D" id="1.10.2020.20">
    <property type="match status" value="1"/>
</dbReference>
<protein>
    <submittedName>
        <fullName evidence="9">Adhesion regulating molecule</fullName>
    </submittedName>
</protein>
<dbReference type="GO" id="GO:0008541">
    <property type="term" value="C:proteasome regulatory particle, lid subcomplex"/>
    <property type="evidence" value="ECO:0007669"/>
    <property type="project" value="TreeGrafter"/>
</dbReference>
<evidence type="ECO:0000256" key="1">
    <source>
        <dbReference type="ARBA" id="ARBA00004123"/>
    </source>
</evidence>
<evidence type="ECO:0000313" key="10">
    <source>
        <dbReference type="Proteomes" id="UP000054007"/>
    </source>
</evidence>
<dbReference type="OrthoDB" id="340431at2759"/>
<dbReference type="GO" id="GO:0070628">
    <property type="term" value="F:proteasome binding"/>
    <property type="evidence" value="ECO:0007669"/>
    <property type="project" value="TreeGrafter"/>
</dbReference>
<dbReference type="GO" id="GO:0061133">
    <property type="term" value="F:endopeptidase activator activity"/>
    <property type="evidence" value="ECO:0007669"/>
    <property type="project" value="TreeGrafter"/>
</dbReference>
<evidence type="ECO:0000256" key="5">
    <source>
        <dbReference type="ARBA" id="ARBA00023242"/>
    </source>
</evidence>
<dbReference type="Proteomes" id="UP000054007">
    <property type="component" value="Unassembled WGS sequence"/>
</dbReference>
<dbReference type="PROSITE" id="PS51916">
    <property type="entry name" value="DEUBAD"/>
    <property type="match status" value="1"/>
</dbReference>
<feature type="domain" description="DEUBAD" evidence="7">
    <location>
        <begin position="162"/>
        <end position="270"/>
    </location>
</feature>
<keyword evidence="5" id="KW-0539">Nucleus</keyword>
<dbReference type="STRING" id="1314674.A0A0D7BA67"/>
<evidence type="ECO:0000256" key="6">
    <source>
        <dbReference type="SAM" id="MobiDB-lite"/>
    </source>
</evidence>
<dbReference type="GO" id="GO:0005634">
    <property type="term" value="C:nucleus"/>
    <property type="evidence" value="ECO:0007669"/>
    <property type="project" value="UniProtKB-SubCell"/>
</dbReference>
<evidence type="ECO:0000313" key="9">
    <source>
        <dbReference type="EMBL" id="KIY67130.1"/>
    </source>
</evidence>
<evidence type="ECO:0000259" key="7">
    <source>
        <dbReference type="PROSITE" id="PS51916"/>
    </source>
</evidence>
<evidence type="ECO:0000256" key="3">
    <source>
        <dbReference type="ARBA" id="ARBA00022490"/>
    </source>
</evidence>
<accession>A0A0D7BA67</accession>
<feature type="region of interest" description="Disordered" evidence="6">
    <location>
        <begin position="118"/>
        <end position="142"/>
    </location>
</feature>
<dbReference type="PROSITE" id="PS51917">
    <property type="entry name" value="PRU"/>
    <property type="match status" value="1"/>
</dbReference>
<dbReference type="PANTHER" id="PTHR12225:SF0">
    <property type="entry name" value="PROTEASOMAL UBIQUITIN RECEPTOR ADRM1"/>
    <property type="match status" value="1"/>
</dbReference>
<proteinExistence type="predicted"/>
<feature type="domain" description="Pru" evidence="8">
    <location>
        <begin position="1"/>
        <end position="111"/>
    </location>
</feature>
<dbReference type="InterPro" id="IPR044867">
    <property type="entry name" value="DEUBAD_dom"/>
</dbReference>
<dbReference type="EMBL" id="KN880534">
    <property type="protein sequence ID" value="KIY67130.1"/>
    <property type="molecule type" value="Genomic_DNA"/>
</dbReference>
<dbReference type="InterPro" id="IPR032368">
    <property type="entry name" value="RPN13_DEUBAD"/>
</dbReference>